<comment type="similarity">
    <text evidence="2">Belongs to the short-chain dehydrogenases/reductases (SDR) family.</text>
</comment>
<protein>
    <submittedName>
        <fullName evidence="3">Short-chain dehydrogenase</fullName>
    </submittedName>
</protein>
<name>A0A2W4RU51_9GAMM</name>
<comment type="caution">
    <text evidence="3">The sequence shown here is derived from an EMBL/GenBank/DDBJ whole genome shotgun (WGS) entry which is preliminary data.</text>
</comment>
<evidence type="ECO:0000256" key="2">
    <source>
        <dbReference type="RuleBase" id="RU000363"/>
    </source>
</evidence>
<dbReference type="Pfam" id="PF00106">
    <property type="entry name" value="adh_short"/>
    <property type="match status" value="1"/>
</dbReference>
<dbReference type="PRINTS" id="PR00080">
    <property type="entry name" value="SDRFAMILY"/>
</dbReference>
<dbReference type="InterPro" id="IPR002347">
    <property type="entry name" value="SDR_fam"/>
</dbReference>
<evidence type="ECO:0000313" key="4">
    <source>
        <dbReference type="Proteomes" id="UP000249396"/>
    </source>
</evidence>
<dbReference type="GO" id="GO:0016491">
    <property type="term" value="F:oxidoreductase activity"/>
    <property type="evidence" value="ECO:0007669"/>
    <property type="project" value="UniProtKB-KW"/>
</dbReference>
<sequence>MNVATPLIGKCCVVTGGTGGIGLVTTRRLVEMGADVIVVGRDTGRCLAAKLAIQQTTGRDGVEFLQADLAELDAVRSVAETISKRWDHIDILVNNAGGMFGKRQTNSQGLEMTFALNHLGYFLLTALLLPKLNAAPERSRIVNVASEAHRRVKLDFDDLQSEKSYRGWLAYCRSKLANLLFTQELARRLDPQRVTVNALHPGFVATDIGVRHSLMPAFAWWLAKFAAISPEQGAATSVYLASSPEVADAHGLYFRKCKPVKPSPAALDSEAAQRLWDVSVRLTGMT</sequence>
<dbReference type="EMBL" id="QJPH01000035">
    <property type="protein sequence ID" value="PZN87521.1"/>
    <property type="molecule type" value="Genomic_DNA"/>
</dbReference>
<reference evidence="3 4" key="1">
    <citation type="journal article" date="2018" name="Aquat. Microb. Ecol.">
        <title>Gammaproteobacterial methanotrophs dominate.</title>
        <authorList>
            <person name="Rissanen A.J."/>
            <person name="Saarenheimo J."/>
            <person name="Tiirola M."/>
            <person name="Peura S."/>
            <person name="Aalto S.L."/>
            <person name="Karvinen A."/>
            <person name="Nykanen H."/>
        </authorList>
    </citation>
    <scope>NUCLEOTIDE SEQUENCE [LARGE SCALE GENOMIC DNA]</scope>
    <source>
        <strain evidence="3">AMbin10</strain>
    </source>
</reference>
<evidence type="ECO:0000313" key="3">
    <source>
        <dbReference type="EMBL" id="PZN87521.1"/>
    </source>
</evidence>
<dbReference type="Proteomes" id="UP000249396">
    <property type="component" value="Unassembled WGS sequence"/>
</dbReference>
<dbReference type="PRINTS" id="PR00081">
    <property type="entry name" value="GDHRDH"/>
</dbReference>
<dbReference type="CDD" id="cd05327">
    <property type="entry name" value="retinol-DH_like_SDR_c_like"/>
    <property type="match status" value="1"/>
</dbReference>
<organism evidence="3 4">
    <name type="scientific">Candidatus Methylumidiphilus alinenensis</name>
    <dbReference type="NCBI Taxonomy" id="2202197"/>
    <lineage>
        <taxon>Bacteria</taxon>
        <taxon>Pseudomonadati</taxon>
        <taxon>Pseudomonadota</taxon>
        <taxon>Gammaproteobacteria</taxon>
        <taxon>Methylococcales</taxon>
        <taxon>Candidatus Methylumidiphilus</taxon>
    </lineage>
</organism>
<dbReference type="InterPro" id="IPR036291">
    <property type="entry name" value="NAD(P)-bd_dom_sf"/>
</dbReference>
<evidence type="ECO:0000256" key="1">
    <source>
        <dbReference type="ARBA" id="ARBA00023002"/>
    </source>
</evidence>
<proteinExistence type="inferred from homology"/>
<accession>A0A2W4RU51</accession>
<dbReference type="AlphaFoldDB" id="A0A2W4RU51"/>
<dbReference type="PANTHER" id="PTHR43157">
    <property type="entry name" value="PHOSPHATIDYLINOSITOL-GLYCAN BIOSYNTHESIS CLASS F PROTEIN-RELATED"/>
    <property type="match status" value="1"/>
</dbReference>
<keyword evidence="1" id="KW-0560">Oxidoreductase</keyword>
<dbReference type="Gene3D" id="3.40.50.720">
    <property type="entry name" value="NAD(P)-binding Rossmann-like Domain"/>
    <property type="match status" value="1"/>
</dbReference>
<dbReference type="SUPFAM" id="SSF51735">
    <property type="entry name" value="NAD(P)-binding Rossmann-fold domains"/>
    <property type="match status" value="1"/>
</dbReference>
<dbReference type="PANTHER" id="PTHR43157:SF31">
    <property type="entry name" value="PHOSPHATIDYLINOSITOL-GLYCAN BIOSYNTHESIS CLASS F PROTEIN"/>
    <property type="match status" value="1"/>
</dbReference>
<gene>
    <name evidence="3" type="ORF">DM484_00270</name>
</gene>